<evidence type="ECO:0000313" key="2">
    <source>
        <dbReference type="EMBL" id="KAG5261283.1"/>
    </source>
</evidence>
<comment type="caution">
    <text evidence="2">The sequence shown here is derived from an EMBL/GenBank/DDBJ whole genome shotgun (WGS) entry which is preliminary data.</text>
</comment>
<accession>A0AAV6FES0</accession>
<protein>
    <submittedName>
        <fullName evidence="2">Uncharacterized protein</fullName>
    </submittedName>
</protein>
<dbReference type="AlphaFoldDB" id="A0AAV6FES0"/>
<dbReference type="EMBL" id="JADWDJ010000024">
    <property type="protein sequence ID" value="KAG5261283.1"/>
    <property type="molecule type" value="Genomic_DNA"/>
</dbReference>
<organism evidence="2 3">
    <name type="scientific">Alosa alosa</name>
    <name type="common">allis shad</name>
    <dbReference type="NCBI Taxonomy" id="278164"/>
    <lineage>
        <taxon>Eukaryota</taxon>
        <taxon>Metazoa</taxon>
        <taxon>Chordata</taxon>
        <taxon>Craniata</taxon>
        <taxon>Vertebrata</taxon>
        <taxon>Euteleostomi</taxon>
        <taxon>Actinopterygii</taxon>
        <taxon>Neopterygii</taxon>
        <taxon>Teleostei</taxon>
        <taxon>Clupei</taxon>
        <taxon>Clupeiformes</taxon>
        <taxon>Clupeoidei</taxon>
        <taxon>Clupeidae</taxon>
        <taxon>Alosa</taxon>
    </lineage>
</organism>
<sequence length="69" mass="7606">MCTCGRRRTSTLGAVTAENVEDRVTARPIFKPVDAPLAEGQQSRTAVPSRDTEGKELPPTFMYSLRSNH</sequence>
<reference evidence="2" key="1">
    <citation type="submission" date="2020-10" db="EMBL/GenBank/DDBJ databases">
        <title>Chromosome-scale genome assembly of the Allis shad, Alosa alosa.</title>
        <authorList>
            <person name="Margot Z."/>
            <person name="Christophe K."/>
            <person name="Cabau C."/>
            <person name="Louis A."/>
            <person name="Berthelot C."/>
            <person name="Parey E."/>
            <person name="Roest Crollius H."/>
            <person name="Montfort J."/>
            <person name="Robinson-Rechavi M."/>
            <person name="Bucao C."/>
            <person name="Bouchez O."/>
            <person name="Gislard M."/>
            <person name="Lluch J."/>
            <person name="Milhes M."/>
            <person name="Lampietro C."/>
            <person name="Lopez Roques C."/>
            <person name="Donnadieu C."/>
            <person name="Braasch I."/>
            <person name="Desvignes T."/>
            <person name="Postlethwait J."/>
            <person name="Bobe J."/>
            <person name="Guiguen Y."/>
        </authorList>
    </citation>
    <scope>NUCLEOTIDE SEQUENCE</scope>
    <source>
        <strain evidence="2">M-15738</strain>
        <tissue evidence="2">Blood</tissue>
    </source>
</reference>
<gene>
    <name evidence="2" type="ORF">AALO_G00302160</name>
</gene>
<evidence type="ECO:0000256" key="1">
    <source>
        <dbReference type="SAM" id="MobiDB-lite"/>
    </source>
</evidence>
<proteinExistence type="predicted"/>
<evidence type="ECO:0000313" key="3">
    <source>
        <dbReference type="Proteomes" id="UP000823561"/>
    </source>
</evidence>
<keyword evidence="3" id="KW-1185">Reference proteome</keyword>
<feature type="region of interest" description="Disordered" evidence="1">
    <location>
        <begin position="27"/>
        <end position="69"/>
    </location>
</feature>
<name>A0AAV6FES0_9TELE</name>
<dbReference type="Proteomes" id="UP000823561">
    <property type="component" value="Chromosome 24"/>
</dbReference>